<proteinExistence type="predicted"/>
<dbReference type="NCBIfam" id="NF038128">
    <property type="entry name" value="choice_anch_J"/>
    <property type="match status" value="1"/>
</dbReference>
<gene>
    <name evidence="1" type="ORF">EVA_15069</name>
</gene>
<reference evidence="1" key="1">
    <citation type="journal article" date="2012" name="PLoS ONE">
        <title>Gene sets for utilization of primary and secondary nutrition supplies in the distal gut of endangered iberian lynx.</title>
        <authorList>
            <person name="Alcaide M."/>
            <person name="Messina E."/>
            <person name="Richter M."/>
            <person name="Bargiela R."/>
            <person name="Peplies J."/>
            <person name="Huws S.A."/>
            <person name="Newbold C.J."/>
            <person name="Golyshin P.N."/>
            <person name="Simon M.A."/>
            <person name="Lopez G."/>
            <person name="Yakimov M.M."/>
            <person name="Ferrer M."/>
        </authorList>
    </citation>
    <scope>NUCLEOTIDE SEQUENCE</scope>
</reference>
<dbReference type="AlphaFoldDB" id="J9G4T4"/>
<accession>J9G4T4</accession>
<protein>
    <recommendedName>
        <fullName evidence="2">Lipoprotein</fullName>
    </recommendedName>
</protein>
<name>J9G4T4_9ZZZZ</name>
<dbReference type="EMBL" id="AMCI01005083">
    <property type="protein sequence ID" value="EJW96827.1"/>
    <property type="molecule type" value="Genomic_DNA"/>
</dbReference>
<dbReference type="PROSITE" id="PS51257">
    <property type="entry name" value="PROKAR_LIPOPROTEIN"/>
    <property type="match status" value="1"/>
</dbReference>
<evidence type="ECO:0008006" key="2">
    <source>
        <dbReference type="Google" id="ProtNLM"/>
    </source>
</evidence>
<feature type="non-terminal residue" evidence="1">
    <location>
        <position position="285"/>
    </location>
</feature>
<organism evidence="1">
    <name type="scientific">gut metagenome</name>
    <dbReference type="NCBI Taxonomy" id="749906"/>
    <lineage>
        <taxon>unclassified sequences</taxon>
        <taxon>metagenomes</taxon>
        <taxon>organismal metagenomes</taxon>
    </lineage>
</organism>
<evidence type="ECO:0000313" key="1">
    <source>
        <dbReference type="EMBL" id="EJW96827.1"/>
    </source>
</evidence>
<sequence length="285" mass="31941">MKFKYSLLACSLLSMAACTPVEDIYDEIDAEGVEIVKSCEEYVLTEADYKSISKAAKKNAQNDEQKKLAESVETELALNEFATADAYLPAVINQVFYSWTNGSNVRVTYKTRTGKTELETKYAGIEYFKLGNADYPEPDYGCFAPSASAAQELPKALAKKYPNAAANYRVLVDYKEADKEPEMSGEDIFSTDFELPSVSNNKPVELDGWTYITDNKDIVWVGKSFNDNKYMQISAFKKNATCDTWAIIPAQKVEKGVTFMFDLKVGHWNADNMEVMIAETFDGKN</sequence>
<comment type="caution">
    <text evidence="1">The sequence shown here is derived from an EMBL/GenBank/DDBJ whole genome shotgun (WGS) entry which is preliminary data.</text>
</comment>